<reference evidence="7 8" key="1">
    <citation type="submission" date="2019-12" db="EMBL/GenBank/DDBJ databases">
        <title>Genomic-based taxomic classification of the family Erythrobacteraceae.</title>
        <authorList>
            <person name="Xu L."/>
        </authorList>
    </citation>
    <scope>NUCLEOTIDE SEQUENCE [LARGE SCALE GENOMIC DNA]</scope>
    <source>
        <strain evidence="7 8">H32</strain>
    </source>
</reference>
<feature type="domain" description="RNA polymerase sigma-70 region 2" evidence="5">
    <location>
        <begin position="2"/>
        <end position="58"/>
    </location>
</feature>
<keyword evidence="4" id="KW-0804">Transcription</keyword>
<dbReference type="InterPro" id="IPR036388">
    <property type="entry name" value="WH-like_DNA-bd_sf"/>
</dbReference>
<evidence type="ECO:0000313" key="7">
    <source>
        <dbReference type="EMBL" id="MXO67551.1"/>
    </source>
</evidence>
<keyword evidence="8" id="KW-1185">Reference proteome</keyword>
<dbReference type="EMBL" id="WTYO01000001">
    <property type="protein sequence ID" value="MXO67551.1"/>
    <property type="molecule type" value="Genomic_DNA"/>
</dbReference>
<dbReference type="SUPFAM" id="SSF88946">
    <property type="entry name" value="Sigma2 domain of RNA polymerase sigma factors"/>
    <property type="match status" value="1"/>
</dbReference>
<evidence type="ECO:0000256" key="1">
    <source>
        <dbReference type="ARBA" id="ARBA00010641"/>
    </source>
</evidence>
<gene>
    <name evidence="7" type="ORF">GRI72_01735</name>
</gene>
<dbReference type="Proteomes" id="UP000444401">
    <property type="component" value="Unassembled WGS sequence"/>
</dbReference>
<organism evidence="7 8">
    <name type="scientific">Pelagerythrobacter marinus</name>
    <dbReference type="NCBI Taxonomy" id="538382"/>
    <lineage>
        <taxon>Bacteria</taxon>
        <taxon>Pseudomonadati</taxon>
        <taxon>Pseudomonadota</taxon>
        <taxon>Alphaproteobacteria</taxon>
        <taxon>Sphingomonadales</taxon>
        <taxon>Erythrobacteraceae</taxon>
        <taxon>Pelagerythrobacter</taxon>
    </lineage>
</organism>
<dbReference type="InterPro" id="IPR013325">
    <property type="entry name" value="RNA_pol_sigma_r2"/>
</dbReference>
<dbReference type="RefSeq" id="WP_160732198.1">
    <property type="nucleotide sequence ID" value="NZ_WTYO01000001.1"/>
</dbReference>
<evidence type="ECO:0000259" key="5">
    <source>
        <dbReference type="Pfam" id="PF04542"/>
    </source>
</evidence>
<name>A0ABW9UU84_9SPHN</name>
<dbReference type="InterPro" id="IPR014284">
    <property type="entry name" value="RNA_pol_sigma-70_dom"/>
</dbReference>
<comment type="similarity">
    <text evidence="1">Belongs to the sigma-70 factor family. ECF subfamily.</text>
</comment>
<protein>
    <submittedName>
        <fullName evidence="7">Sigma-70 family RNA polymerase sigma factor</fullName>
    </submittedName>
</protein>
<dbReference type="NCBIfam" id="TIGR02937">
    <property type="entry name" value="sigma70-ECF"/>
    <property type="match status" value="1"/>
</dbReference>
<dbReference type="InterPro" id="IPR039425">
    <property type="entry name" value="RNA_pol_sigma-70-like"/>
</dbReference>
<accession>A0ABW9UU84</accession>
<dbReference type="Gene3D" id="1.10.10.10">
    <property type="entry name" value="Winged helix-like DNA-binding domain superfamily/Winged helix DNA-binding domain"/>
    <property type="match status" value="1"/>
</dbReference>
<dbReference type="InterPro" id="IPR013249">
    <property type="entry name" value="RNA_pol_sigma70_r4_t2"/>
</dbReference>
<keyword evidence="3" id="KW-0731">Sigma factor</keyword>
<comment type="caution">
    <text evidence="7">The sequence shown here is derived from an EMBL/GenBank/DDBJ whole genome shotgun (WGS) entry which is preliminary data.</text>
</comment>
<dbReference type="Pfam" id="PF08281">
    <property type="entry name" value="Sigma70_r4_2"/>
    <property type="match status" value="1"/>
</dbReference>
<evidence type="ECO:0000256" key="4">
    <source>
        <dbReference type="ARBA" id="ARBA00023163"/>
    </source>
</evidence>
<dbReference type="InterPro" id="IPR007627">
    <property type="entry name" value="RNA_pol_sigma70_r2"/>
</dbReference>
<dbReference type="Pfam" id="PF04542">
    <property type="entry name" value="Sigma70_r2"/>
    <property type="match status" value="1"/>
</dbReference>
<evidence type="ECO:0000256" key="2">
    <source>
        <dbReference type="ARBA" id="ARBA00023015"/>
    </source>
</evidence>
<dbReference type="SUPFAM" id="SSF88659">
    <property type="entry name" value="Sigma3 and sigma4 domains of RNA polymerase sigma factors"/>
    <property type="match status" value="1"/>
</dbReference>
<dbReference type="InterPro" id="IPR013324">
    <property type="entry name" value="RNA_pol_sigma_r3/r4-like"/>
</dbReference>
<keyword evidence="2" id="KW-0805">Transcription regulation</keyword>
<evidence type="ECO:0000313" key="8">
    <source>
        <dbReference type="Proteomes" id="UP000444401"/>
    </source>
</evidence>
<dbReference type="PANTHER" id="PTHR43133">
    <property type="entry name" value="RNA POLYMERASE ECF-TYPE SIGMA FACTO"/>
    <property type="match status" value="1"/>
</dbReference>
<dbReference type="PANTHER" id="PTHR43133:SF63">
    <property type="entry name" value="RNA POLYMERASE SIGMA FACTOR FECI-RELATED"/>
    <property type="match status" value="1"/>
</dbReference>
<evidence type="ECO:0000256" key="3">
    <source>
        <dbReference type="ARBA" id="ARBA00023082"/>
    </source>
</evidence>
<sequence>MAYVVRRGHPRHLAEDVAQDTIAALIAYTDERRPGSIYALAFRIAANRLADHFRKNNRFTGELESDPSCEKPLPDRVADGKRKLAILKHAMSAMPSLRREVIVRRRLENQSHARIASDLGLSLSSVEKHVTRGMNDLRKALAAAECRDRIG</sequence>
<proteinExistence type="inferred from homology"/>
<evidence type="ECO:0000259" key="6">
    <source>
        <dbReference type="Pfam" id="PF08281"/>
    </source>
</evidence>
<feature type="domain" description="RNA polymerase sigma factor 70 region 4 type 2" evidence="6">
    <location>
        <begin position="86"/>
        <end position="136"/>
    </location>
</feature>
<dbReference type="Gene3D" id="1.10.1740.10">
    <property type="match status" value="1"/>
</dbReference>